<dbReference type="AlphaFoldDB" id="A0A427M7H8"/>
<evidence type="ECO:0000313" key="7">
    <source>
        <dbReference type="Proteomes" id="UP000277279"/>
    </source>
</evidence>
<dbReference type="InterPro" id="IPR036390">
    <property type="entry name" value="WH_DNA-bd_sf"/>
</dbReference>
<dbReference type="PROSITE" id="PS51078">
    <property type="entry name" value="ICLR_ED"/>
    <property type="match status" value="1"/>
</dbReference>
<keyword evidence="2" id="KW-0238">DNA-binding</keyword>
<evidence type="ECO:0000256" key="2">
    <source>
        <dbReference type="ARBA" id="ARBA00023125"/>
    </source>
</evidence>
<dbReference type="GO" id="GO:0003677">
    <property type="term" value="F:DNA binding"/>
    <property type="evidence" value="ECO:0007669"/>
    <property type="project" value="UniProtKB-KW"/>
</dbReference>
<dbReference type="Pfam" id="PF09339">
    <property type="entry name" value="HTH_IclR"/>
    <property type="match status" value="1"/>
</dbReference>
<proteinExistence type="predicted"/>
<name>A0A427M7H8_9HYPH</name>
<dbReference type="Proteomes" id="UP000277279">
    <property type="component" value="Unassembled WGS sequence"/>
</dbReference>
<feature type="domain" description="HTH iclR-type" evidence="4">
    <location>
        <begin position="1"/>
        <end position="63"/>
    </location>
</feature>
<dbReference type="PROSITE" id="PS51077">
    <property type="entry name" value="HTH_ICLR"/>
    <property type="match status" value="1"/>
</dbReference>
<dbReference type="Pfam" id="PF01614">
    <property type="entry name" value="IclR_C"/>
    <property type="match status" value="1"/>
</dbReference>
<feature type="domain" description="IclR-ED" evidence="5">
    <location>
        <begin position="57"/>
        <end position="247"/>
    </location>
</feature>
<organism evidence="6 7">
    <name type="scientific">Rhizobium pisi</name>
    <dbReference type="NCBI Taxonomy" id="574561"/>
    <lineage>
        <taxon>Bacteria</taxon>
        <taxon>Pseudomonadati</taxon>
        <taxon>Pseudomonadota</taxon>
        <taxon>Alphaproteobacteria</taxon>
        <taxon>Hyphomicrobiales</taxon>
        <taxon>Rhizobiaceae</taxon>
        <taxon>Rhizobium/Agrobacterium group</taxon>
        <taxon>Rhizobium</taxon>
    </lineage>
</organism>
<reference evidence="6 7" key="1">
    <citation type="submission" date="2018-11" db="EMBL/GenBank/DDBJ databases">
        <authorList>
            <person name="Huo Y."/>
        </authorList>
    </citation>
    <scope>NUCLEOTIDE SEQUENCE [LARGE SCALE GENOMIC DNA]</scope>
    <source>
        <strain evidence="6 7">DSM 30132</strain>
    </source>
</reference>
<keyword evidence="1" id="KW-0805">Transcription regulation</keyword>
<protein>
    <submittedName>
        <fullName evidence="6">IclR family transcriptional regulator</fullName>
    </submittedName>
</protein>
<gene>
    <name evidence="6" type="ORF">EFD55_31615</name>
</gene>
<dbReference type="Gene3D" id="1.10.10.10">
    <property type="entry name" value="Winged helix-like DNA-binding domain superfamily/Winged helix DNA-binding domain"/>
    <property type="match status" value="1"/>
</dbReference>
<dbReference type="InterPro" id="IPR005471">
    <property type="entry name" value="Tscrpt_reg_IclR_N"/>
</dbReference>
<evidence type="ECO:0000259" key="5">
    <source>
        <dbReference type="PROSITE" id="PS51078"/>
    </source>
</evidence>
<dbReference type="OrthoDB" id="6811967at2"/>
<accession>A0A427M7H8</accession>
<dbReference type="SMART" id="SM00346">
    <property type="entry name" value="HTH_ICLR"/>
    <property type="match status" value="1"/>
</dbReference>
<keyword evidence="3" id="KW-0804">Transcription</keyword>
<dbReference type="PANTHER" id="PTHR30136">
    <property type="entry name" value="HELIX-TURN-HELIX TRANSCRIPTIONAL REGULATOR, ICLR FAMILY"/>
    <property type="match status" value="1"/>
</dbReference>
<evidence type="ECO:0000256" key="1">
    <source>
        <dbReference type="ARBA" id="ARBA00023015"/>
    </source>
</evidence>
<dbReference type="GO" id="GO:0003700">
    <property type="term" value="F:DNA-binding transcription factor activity"/>
    <property type="evidence" value="ECO:0007669"/>
    <property type="project" value="TreeGrafter"/>
</dbReference>
<sequence>MKTVDKAFNLLNYFTISESEFGLSELARKAELDKATTLRILTSLMKHGFIEQVDFSKKYRLGASVLRFAKIREATFPIASTVQPWVDWLAEQTSETAHASLASEDALTTIAIAEPARSTRVFVDLSQPLPFHATASGLAYLAFAHPDVAEAALAADAFPPHTDRTPRTADEMREMIAKVRQRGYAVGRRSFETEVTGIAAPIFNAAGHAFGAIAVASIASRTSEEVEVSIARHVVRAAIEVSRALGADSHPSLLAADKAL</sequence>
<dbReference type="SUPFAM" id="SSF46785">
    <property type="entry name" value="Winged helix' DNA-binding domain"/>
    <property type="match status" value="1"/>
</dbReference>
<evidence type="ECO:0000256" key="3">
    <source>
        <dbReference type="ARBA" id="ARBA00023163"/>
    </source>
</evidence>
<dbReference type="InterPro" id="IPR036388">
    <property type="entry name" value="WH-like_DNA-bd_sf"/>
</dbReference>
<dbReference type="InterPro" id="IPR014757">
    <property type="entry name" value="Tscrpt_reg_IclR_C"/>
</dbReference>
<dbReference type="EMBL" id="RJJT01000038">
    <property type="protein sequence ID" value="RSB60443.1"/>
    <property type="molecule type" value="Genomic_DNA"/>
</dbReference>
<evidence type="ECO:0000259" key="4">
    <source>
        <dbReference type="PROSITE" id="PS51077"/>
    </source>
</evidence>
<dbReference type="PANTHER" id="PTHR30136:SF24">
    <property type="entry name" value="HTH-TYPE TRANSCRIPTIONAL REPRESSOR ALLR"/>
    <property type="match status" value="1"/>
</dbReference>
<dbReference type="GO" id="GO:0045892">
    <property type="term" value="P:negative regulation of DNA-templated transcription"/>
    <property type="evidence" value="ECO:0007669"/>
    <property type="project" value="TreeGrafter"/>
</dbReference>
<evidence type="ECO:0000313" key="6">
    <source>
        <dbReference type="EMBL" id="RSB60443.1"/>
    </source>
</evidence>
<dbReference type="Gene3D" id="3.30.450.40">
    <property type="match status" value="1"/>
</dbReference>
<comment type="caution">
    <text evidence="6">The sequence shown here is derived from an EMBL/GenBank/DDBJ whole genome shotgun (WGS) entry which is preliminary data.</text>
</comment>
<dbReference type="InterPro" id="IPR050707">
    <property type="entry name" value="HTH_MetabolicPath_Reg"/>
</dbReference>
<dbReference type="InterPro" id="IPR029016">
    <property type="entry name" value="GAF-like_dom_sf"/>
</dbReference>
<dbReference type="SUPFAM" id="SSF55781">
    <property type="entry name" value="GAF domain-like"/>
    <property type="match status" value="1"/>
</dbReference>